<dbReference type="PANTHER" id="PTHR48081:SF9">
    <property type="entry name" value="CARBOXYLESTERASE"/>
    <property type="match status" value="1"/>
</dbReference>
<name>A0ABW4AWD7_9GAMM</name>
<keyword evidence="4" id="KW-1185">Reference proteome</keyword>
<dbReference type="RefSeq" id="WP_377364436.1">
    <property type="nucleotide sequence ID" value="NZ_JBHTMN010000003.1"/>
</dbReference>
<comment type="caution">
    <text evidence="3">The sequence shown here is derived from an EMBL/GenBank/DDBJ whole genome shotgun (WGS) entry which is preliminary data.</text>
</comment>
<proteinExistence type="predicted"/>
<sequence length="285" mass="31709">MTLKKSAVALASFVMAGCTQVGVDIANLPAKLSNTERVTQVTYGDQANQSLDIYIPEKAAADNQRPVLVFFYGGRWTDGNKELYQFVGETFAQQGYVVVIPDYRKYPEVKFPTFVEDGAQAVAWTFNNIQSYFGNTDKLFLMGHSAGAHIAGLVTADPEYLNAHQLEPDIIDAFAGLAGPYDFVPEEDDLIDMFGPEEQFPEITVTHYIQGNEPPMLLLWGEDDELVGRRNIDLLSQEINAKGGKVETKTYPDTGHVDMVSSLVWFLPTKAPIVQDVSDFFNQYQ</sequence>
<dbReference type="GO" id="GO:0016787">
    <property type="term" value="F:hydrolase activity"/>
    <property type="evidence" value="ECO:0007669"/>
    <property type="project" value="UniProtKB-KW"/>
</dbReference>
<gene>
    <name evidence="3" type="ORF">ACFQ45_01055</name>
</gene>
<feature type="domain" description="BD-FAE-like" evidence="2">
    <location>
        <begin position="51"/>
        <end position="236"/>
    </location>
</feature>
<evidence type="ECO:0000313" key="4">
    <source>
        <dbReference type="Proteomes" id="UP001597059"/>
    </source>
</evidence>
<dbReference type="PANTHER" id="PTHR48081">
    <property type="entry name" value="AB HYDROLASE SUPERFAMILY PROTEIN C4A8.06C"/>
    <property type="match status" value="1"/>
</dbReference>
<dbReference type="EMBL" id="JBHTMN010000003">
    <property type="protein sequence ID" value="MFD1381936.1"/>
    <property type="molecule type" value="Genomic_DNA"/>
</dbReference>
<dbReference type="InterPro" id="IPR049492">
    <property type="entry name" value="BD-FAE-like_dom"/>
</dbReference>
<evidence type="ECO:0000313" key="3">
    <source>
        <dbReference type="EMBL" id="MFD1381936.1"/>
    </source>
</evidence>
<reference evidence="4" key="1">
    <citation type="journal article" date="2019" name="Int. J. Syst. Evol. Microbiol.">
        <title>The Global Catalogue of Microorganisms (GCM) 10K type strain sequencing project: providing services to taxonomists for standard genome sequencing and annotation.</title>
        <authorList>
            <consortium name="The Broad Institute Genomics Platform"/>
            <consortium name="The Broad Institute Genome Sequencing Center for Infectious Disease"/>
            <person name="Wu L."/>
            <person name="Ma J."/>
        </authorList>
    </citation>
    <scope>NUCLEOTIDE SEQUENCE [LARGE SCALE GENOMIC DNA]</scope>
    <source>
        <strain evidence="4">JCM 30774</strain>
    </source>
</reference>
<organism evidence="3 4">
    <name type="scientific">Rhodanobacter aciditrophus</name>
    <dbReference type="NCBI Taxonomy" id="1623218"/>
    <lineage>
        <taxon>Bacteria</taxon>
        <taxon>Pseudomonadati</taxon>
        <taxon>Pseudomonadota</taxon>
        <taxon>Gammaproteobacteria</taxon>
        <taxon>Lysobacterales</taxon>
        <taxon>Rhodanobacteraceae</taxon>
        <taxon>Rhodanobacter</taxon>
    </lineage>
</organism>
<accession>A0ABW4AWD7</accession>
<evidence type="ECO:0000256" key="1">
    <source>
        <dbReference type="ARBA" id="ARBA00022801"/>
    </source>
</evidence>
<dbReference type="Proteomes" id="UP001597059">
    <property type="component" value="Unassembled WGS sequence"/>
</dbReference>
<dbReference type="InterPro" id="IPR029058">
    <property type="entry name" value="AB_hydrolase_fold"/>
</dbReference>
<protein>
    <submittedName>
        <fullName evidence="3">Alpha/beta hydrolase</fullName>
    </submittedName>
</protein>
<dbReference type="SUPFAM" id="SSF53474">
    <property type="entry name" value="alpha/beta-Hydrolases"/>
    <property type="match status" value="1"/>
</dbReference>
<keyword evidence="1 3" id="KW-0378">Hydrolase</keyword>
<dbReference type="Pfam" id="PF20434">
    <property type="entry name" value="BD-FAE"/>
    <property type="match status" value="1"/>
</dbReference>
<dbReference type="Gene3D" id="3.40.50.1820">
    <property type="entry name" value="alpha/beta hydrolase"/>
    <property type="match status" value="1"/>
</dbReference>
<evidence type="ECO:0000259" key="2">
    <source>
        <dbReference type="Pfam" id="PF20434"/>
    </source>
</evidence>
<dbReference type="PROSITE" id="PS51257">
    <property type="entry name" value="PROKAR_LIPOPROTEIN"/>
    <property type="match status" value="1"/>
</dbReference>
<dbReference type="InterPro" id="IPR050300">
    <property type="entry name" value="GDXG_lipolytic_enzyme"/>
</dbReference>